<dbReference type="Gene3D" id="3.90.380.10">
    <property type="entry name" value="Naphthalene 1,2-dioxygenase Alpha Subunit, Chain A, domain 1"/>
    <property type="match status" value="1"/>
</dbReference>
<dbReference type="Proteomes" id="UP000292627">
    <property type="component" value="Unassembled WGS sequence"/>
</dbReference>
<keyword evidence="4" id="KW-0408">Iron</keyword>
<evidence type="ECO:0000313" key="8">
    <source>
        <dbReference type="Proteomes" id="UP000292627"/>
    </source>
</evidence>
<dbReference type="SUPFAM" id="SSF55961">
    <property type="entry name" value="Bet v1-like"/>
    <property type="match status" value="1"/>
</dbReference>
<proteinExistence type="predicted"/>
<comment type="caution">
    <text evidence="7">The sequence shown here is derived from an EMBL/GenBank/DDBJ whole genome shotgun (WGS) entry which is preliminary data.</text>
</comment>
<dbReference type="InterPro" id="IPR044043">
    <property type="entry name" value="VanA_C_cat"/>
</dbReference>
<keyword evidence="7" id="KW-0223">Dioxygenase</keyword>
<gene>
    <name evidence="7" type="ORF">EA660_16290</name>
</gene>
<keyword evidence="3" id="KW-0560">Oxidoreductase</keyword>
<evidence type="ECO:0000256" key="5">
    <source>
        <dbReference type="ARBA" id="ARBA00023014"/>
    </source>
</evidence>
<dbReference type="GO" id="GO:0051213">
    <property type="term" value="F:dioxygenase activity"/>
    <property type="evidence" value="ECO:0007669"/>
    <property type="project" value="UniProtKB-KW"/>
</dbReference>
<dbReference type="InterPro" id="IPR017941">
    <property type="entry name" value="Rieske_2Fe-2S"/>
</dbReference>
<evidence type="ECO:0000256" key="3">
    <source>
        <dbReference type="ARBA" id="ARBA00023002"/>
    </source>
</evidence>
<keyword evidence="1" id="KW-0001">2Fe-2S</keyword>
<keyword evidence="5" id="KW-0411">Iron-sulfur</keyword>
<evidence type="ECO:0000256" key="1">
    <source>
        <dbReference type="ARBA" id="ARBA00022714"/>
    </source>
</evidence>
<dbReference type="PANTHER" id="PTHR21266:SF57">
    <property type="entry name" value="3-CHLOROBENZOATE-3,4-DIOXYGENASE"/>
    <property type="match status" value="1"/>
</dbReference>
<dbReference type="PROSITE" id="PS51296">
    <property type="entry name" value="RIESKE"/>
    <property type="match status" value="1"/>
</dbReference>
<dbReference type="Gene3D" id="2.102.10.10">
    <property type="entry name" value="Rieske [2Fe-2S] iron-sulphur domain"/>
    <property type="match status" value="1"/>
</dbReference>
<organism evidence="7 8">
    <name type="scientific">Pseudoxanthomonas winnipegensis</name>
    <dbReference type="NCBI Taxonomy" id="2480810"/>
    <lineage>
        <taxon>Bacteria</taxon>
        <taxon>Pseudomonadati</taxon>
        <taxon>Pseudomonadota</taxon>
        <taxon>Gammaproteobacteria</taxon>
        <taxon>Lysobacterales</taxon>
        <taxon>Lysobacteraceae</taxon>
        <taxon>Pseudoxanthomonas</taxon>
    </lineage>
</organism>
<dbReference type="OrthoDB" id="9769355at2"/>
<dbReference type="Pfam" id="PF00355">
    <property type="entry name" value="Rieske"/>
    <property type="match status" value="1"/>
</dbReference>
<dbReference type="GO" id="GO:0051537">
    <property type="term" value="F:2 iron, 2 sulfur cluster binding"/>
    <property type="evidence" value="ECO:0007669"/>
    <property type="project" value="UniProtKB-KW"/>
</dbReference>
<evidence type="ECO:0000259" key="6">
    <source>
        <dbReference type="PROSITE" id="PS51296"/>
    </source>
</evidence>
<dbReference type="GO" id="GO:0046872">
    <property type="term" value="F:metal ion binding"/>
    <property type="evidence" value="ECO:0007669"/>
    <property type="project" value="UniProtKB-KW"/>
</dbReference>
<evidence type="ECO:0000313" key="7">
    <source>
        <dbReference type="EMBL" id="TAA21913.1"/>
    </source>
</evidence>
<dbReference type="RefSeq" id="WP_130552516.1">
    <property type="nucleotide sequence ID" value="NZ_SHMC01000007.1"/>
</dbReference>
<reference evidence="7 8" key="1">
    <citation type="submission" date="2019-02" db="EMBL/GenBank/DDBJ databases">
        <title>WGS of Pseudoxanthomonas species novum from clinical isolates.</title>
        <authorList>
            <person name="Bernier A.-M."/>
            <person name="Bernard K."/>
            <person name="Vachon A."/>
        </authorList>
    </citation>
    <scope>NUCLEOTIDE SEQUENCE [LARGE SCALE GENOMIC DNA]</scope>
    <source>
        <strain evidence="7 8">NML171200</strain>
    </source>
</reference>
<dbReference type="PANTHER" id="PTHR21266">
    <property type="entry name" value="IRON-SULFUR DOMAIN CONTAINING PROTEIN"/>
    <property type="match status" value="1"/>
</dbReference>
<sequence>MSAIAPAHPANPYSPLPPGSTFTEHDWRLLARQWHPVANSSEVTGAPLQAVLLDEALVVYRVHGEVVVARDVCPHRGVPLSMGSHDGEGVVCPYHGLRFGAGGRCNRIPSSPGQAIPAKLHLATYPTVERYGLVWVCLAPDADNPAPLPAMPHWDQAGFQQINCPPFDINGFAGRQVEGFLDVAHFAWIHTGTFADPANQLVPDYVPVETPTGFTVDYVSNVSNYGVGFHHLAPPDYPWLRHFEVHLPFCASLTIHFPGDERLVIFNCASPVSARRTRLFVPIARNFNLDQPVEEVHAFNLRVFEEDRAMVELQKPERLPLDMTLEAHIPADRSSIAYRRGLKKMGFGEFFLA</sequence>
<evidence type="ECO:0000256" key="4">
    <source>
        <dbReference type="ARBA" id="ARBA00023004"/>
    </source>
</evidence>
<protein>
    <submittedName>
        <fullName evidence="7">Aromatic ring-hydroxylating dioxygenase subunit alpha</fullName>
    </submittedName>
</protein>
<dbReference type="EMBL" id="SHMC01000007">
    <property type="protein sequence ID" value="TAA21913.1"/>
    <property type="molecule type" value="Genomic_DNA"/>
</dbReference>
<dbReference type="SUPFAM" id="SSF50022">
    <property type="entry name" value="ISP domain"/>
    <property type="match status" value="1"/>
</dbReference>
<keyword evidence="2" id="KW-0479">Metal-binding</keyword>
<accession>A0A4Q8L603</accession>
<dbReference type="Pfam" id="PF19112">
    <property type="entry name" value="VanA_C"/>
    <property type="match status" value="1"/>
</dbReference>
<dbReference type="AlphaFoldDB" id="A0A4Q8L603"/>
<dbReference type="InterPro" id="IPR036922">
    <property type="entry name" value="Rieske_2Fe-2S_sf"/>
</dbReference>
<feature type="domain" description="Rieske" evidence="6">
    <location>
        <begin position="34"/>
        <end position="136"/>
    </location>
</feature>
<evidence type="ECO:0000256" key="2">
    <source>
        <dbReference type="ARBA" id="ARBA00022723"/>
    </source>
</evidence>
<name>A0A4Q8L603_9GAMM</name>
<dbReference type="InterPro" id="IPR050584">
    <property type="entry name" value="Cholesterol_7-desaturase"/>
</dbReference>